<feature type="domain" description="C2H2-type" evidence="13">
    <location>
        <begin position="358"/>
        <end position="385"/>
    </location>
</feature>
<dbReference type="SMART" id="SM00355">
    <property type="entry name" value="ZnF_C2H2"/>
    <property type="match status" value="11"/>
</dbReference>
<dbReference type="VEuPathDB" id="VectorBase:AAEL017424"/>
<evidence type="ECO:0000259" key="14">
    <source>
        <dbReference type="PROSITE" id="PS51915"/>
    </source>
</evidence>
<dbReference type="Proteomes" id="UP000682892">
    <property type="component" value="Chromosome 2"/>
</dbReference>
<keyword evidence="3" id="KW-0677">Repeat</keyword>
<feature type="binding site" evidence="11">
    <location>
        <position position="112"/>
    </location>
    <ligand>
        <name>Zn(2+)</name>
        <dbReference type="ChEBI" id="CHEBI:29105"/>
    </ligand>
</feature>
<feature type="domain" description="C2H2-type" evidence="13">
    <location>
        <begin position="459"/>
        <end position="481"/>
    </location>
</feature>
<gene>
    <name evidence="15" type="ORF">AaeL_AAEL017424</name>
</gene>
<feature type="domain" description="C2H2-type" evidence="13">
    <location>
        <begin position="665"/>
        <end position="692"/>
    </location>
</feature>
<feature type="binding site" evidence="11">
    <location>
        <position position="168"/>
    </location>
    <ligand>
        <name>Zn(2+)</name>
        <dbReference type="ChEBI" id="CHEBI:29105"/>
    </ligand>
</feature>
<evidence type="ECO:0000256" key="11">
    <source>
        <dbReference type="PROSITE-ProRule" id="PRU01263"/>
    </source>
</evidence>
<feature type="domain" description="C2H2-type" evidence="13">
    <location>
        <begin position="636"/>
        <end position="664"/>
    </location>
</feature>
<keyword evidence="4 10" id="KW-0863">Zinc-finger</keyword>
<feature type="domain" description="C2H2-type" evidence="13">
    <location>
        <begin position="387"/>
        <end position="414"/>
    </location>
</feature>
<dbReference type="Gene3D" id="3.30.160.60">
    <property type="entry name" value="Classic Zinc Finger"/>
    <property type="match status" value="6"/>
</dbReference>
<dbReference type="InterPro" id="IPR050888">
    <property type="entry name" value="ZnF_C2H2-type_TF"/>
</dbReference>
<evidence type="ECO:0000256" key="2">
    <source>
        <dbReference type="ARBA" id="ARBA00022723"/>
    </source>
</evidence>
<feature type="domain" description="ZAD" evidence="14">
    <location>
        <begin position="107"/>
        <end position="192"/>
    </location>
</feature>
<evidence type="ECO:0000256" key="5">
    <source>
        <dbReference type="ARBA" id="ARBA00022833"/>
    </source>
</evidence>
<feature type="compositionally biased region" description="Low complexity" evidence="12">
    <location>
        <begin position="576"/>
        <end position="589"/>
    </location>
</feature>
<keyword evidence="8" id="KW-0804">Transcription</keyword>
<feature type="region of interest" description="Disordered" evidence="12">
    <location>
        <begin position="576"/>
        <end position="596"/>
    </location>
</feature>
<evidence type="ECO:0000256" key="8">
    <source>
        <dbReference type="ARBA" id="ARBA00023163"/>
    </source>
</evidence>
<evidence type="ECO:0000256" key="1">
    <source>
        <dbReference type="ARBA" id="ARBA00004123"/>
    </source>
</evidence>
<dbReference type="GO" id="GO:0003677">
    <property type="term" value="F:DNA binding"/>
    <property type="evidence" value="ECO:0007669"/>
    <property type="project" value="UniProtKB-KW"/>
</dbReference>
<dbReference type="PROSITE" id="PS50157">
    <property type="entry name" value="ZINC_FINGER_C2H2_2"/>
    <property type="match status" value="9"/>
</dbReference>
<dbReference type="SUPFAM" id="SSF57716">
    <property type="entry name" value="Glucocorticoid receptor-like (DNA-binding domain)"/>
    <property type="match status" value="1"/>
</dbReference>
<feature type="binding site" evidence="11">
    <location>
        <position position="165"/>
    </location>
    <ligand>
        <name>Zn(2+)</name>
        <dbReference type="ChEBI" id="CHEBI:29105"/>
    </ligand>
</feature>
<reference evidence="15" key="3">
    <citation type="submission" date="2012-09" db="EMBL/GenBank/DDBJ databases">
        <authorList>
            <consortium name="VectorBase"/>
        </authorList>
    </citation>
    <scope>NUCLEOTIDE SEQUENCE</scope>
    <source>
        <strain evidence="15">Liverpool</strain>
    </source>
</reference>
<dbReference type="SMART" id="SM00868">
    <property type="entry name" value="zf-AD"/>
    <property type="match status" value="2"/>
</dbReference>
<feature type="domain" description="C2H2-type" evidence="13">
    <location>
        <begin position="739"/>
        <end position="767"/>
    </location>
</feature>
<dbReference type="FunFam" id="3.30.160.60:FF:000325">
    <property type="entry name" value="ZFP90 zinc finger protein"/>
    <property type="match status" value="1"/>
</dbReference>
<evidence type="ECO:0000313" key="15">
    <source>
        <dbReference type="EMBL" id="EJY58017.1"/>
    </source>
</evidence>
<proteinExistence type="predicted"/>
<comment type="subcellular location">
    <subcellularLocation>
        <location evidence="1">Nucleus</location>
    </subcellularLocation>
</comment>
<dbReference type="PaxDb" id="7159-AAEL017424-PA"/>
<evidence type="ECO:0000256" key="12">
    <source>
        <dbReference type="SAM" id="MobiDB-lite"/>
    </source>
</evidence>
<dbReference type="Pfam" id="PF13912">
    <property type="entry name" value="zf-C2H2_6"/>
    <property type="match status" value="3"/>
</dbReference>
<evidence type="ECO:0000256" key="4">
    <source>
        <dbReference type="ARBA" id="ARBA00022771"/>
    </source>
</evidence>
<dbReference type="PANTHER" id="PTHR24406">
    <property type="entry name" value="TRANSCRIPTIONAL REPRESSOR CTCFL-RELATED"/>
    <property type="match status" value="1"/>
</dbReference>
<sequence>MSEEKLWLFDGTNFGNWKFRIEVLLEDRNMLECLTKAIDEEEYSKDLVTDTAEVRAEKKKKLEARWALDPEYKNNRHLPPPNKMETRASISHNPTPQATKVAASGPNVCRVCLLSGGATMAPMESIFSPVSDYEEQTLFNLLVAICAPLGQRETLAIGGAPERICLGCKWRLLAAYELHRTCLRSDDKLRERIEAIRKKQQPVPEGEIRIKQEVLDPDEQDFNQNSTVDATNFSFLLSDHYLPEAESTMQNSELLEEMAPAEEEVDPNETLFEENYKTNDKGGHICGICEQEFTYKSQCRSHIITKHDPAKPFKCDVCHYTLTTELRLIRHKAITHGVGVLKPDDHSEEIDEAGETIYTCKICTKTFNSLVRFKKHKSVHVAYNRPFKCDICFYRFPNRSQLTQHAKVHQEKSAEDQDNDWPCEYCEEKLPGKRAHTMHVRRFHPQELQNSENKDRNEYKCIICSEAFARESVLNTHMKMHELLVFEKEREQRQELELLIKKESQAHFGGGGASGQSELMVAASSYDMSSINVKKKSDADVAFVCMICEQEFEERELLLRHQRKLHKELELNIVSGAQDGQQQAQSADSTSPMNDFTDSSFAVDDSVMIVDLDPAQLLGPMDSESTQKNRSGAPVPKCDICHKTFMYNSLLLQHVKNSHSESKPFECKVCRMRFSYRGLLQKHELTHSAQNIRPGEHGSMMFKCKVCSAQFLEMKSLTAHLRIHRPGDGIVVSKKVNIFQCTTCPQVFNEKVKLDEHVAKVHHKQQLQPGGTHMRIKPDFRRVAERQQPMSEKERFFGSFGIVKLEQKKDRVGMETS</sequence>
<dbReference type="InterPro" id="IPR036236">
    <property type="entry name" value="Znf_C2H2_sf"/>
</dbReference>
<evidence type="ECO:0000256" key="9">
    <source>
        <dbReference type="ARBA" id="ARBA00023242"/>
    </source>
</evidence>
<dbReference type="GO" id="GO:0005634">
    <property type="term" value="C:nucleus"/>
    <property type="evidence" value="ECO:0007669"/>
    <property type="project" value="UniProtKB-SubCell"/>
</dbReference>
<dbReference type="PROSITE" id="PS00028">
    <property type="entry name" value="ZINC_FINGER_C2H2_1"/>
    <property type="match status" value="11"/>
</dbReference>
<dbReference type="EMBL" id="CH477974">
    <property type="protein sequence ID" value="EJY58017.1"/>
    <property type="molecule type" value="Genomic_DNA"/>
</dbReference>
<dbReference type="eggNOG" id="KOG1721">
    <property type="taxonomic scope" value="Eukaryota"/>
</dbReference>
<evidence type="ECO:0000256" key="10">
    <source>
        <dbReference type="PROSITE-ProRule" id="PRU00042"/>
    </source>
</evidence>
<reference evidence="15" key="2">
    <citation type="journal article" date="2007" name="Science">
        <title>Genome sequence of Aedes aegypti, a major arbovirus vector.</title>
        <authorList>
            <person name="Nene V."/>
            <person name="Wortman J.R."/>
            <person name="Lawson D."/>
            <person name="Haas B."/>
            <person name="Kodira C."/>
            <person name="Tu Z.J."/>
            <person name="Loftus B."/>
            <person name="Xi Z."/>
            <person name="Megy K."/>
            <person name="Grabherr M."/>
            <person name="Ren Q."/>
            <person name="Zdobnov E.M."/>
            <person name="Lobo N.F."/>
            <person name="Campbell K.S."/>
            <person name="Brown S.E."/>
            <person name="Bonaldo M.F."/>
            <person name="Zhu J."/>
            <person name="Sinkins S.P."/>
            <person name="Hogenkamp D.G."/>
            <person name="Amedeo P."/>
            <person name="Arensburger P."/>
            <person name="Atkinson P.W."/>
            <person name="Bidwell S."/>
            <person name="Biedler J."/>
            <person name="Birney E."/>
            <person name="Bruggner R.V."/>
            <person name="Costas J."/>
            <person name="Coy M.R."/>
            <person name="Crabtree J."/>
            <person name="Crawford M."/>
            <person name="Debruyn B."/>
            <person name="Decaprio D."/>
            <person name="Eiglmeier K."/>
            <person name="Eisenstadt E."/>
            <person name="El-Dorry H."/>
            <person name="Gelbart W.M."/>
            <person name="Gomes S.L."/>
            <person name="Hammond M."/>
            <person name="Hannick L.I."/>
            <person name="Hogan J.R."/>
            <person name="Holmes M.H."/>
            <person name="Jaffe D."/>
            <person name="Johnston J.S."/>
            <person name="Kennedy R.C."/>
            <person name="Koo H."/>
            <person name="Kravitz S."/>
            <person name="Kriventseva E.V."/>
            <person name="Kulp D."/>
            <person name="Labutti K."/>
            <person name="Lee E."/>
            <person name="Li S."/>
            <person name="Lovin D.D."/>
            <person name="Mao C."/>
            <person name="Mauceli E."/>
            <person name="Menck C.F."/>
            <person name="Miller J.R."/>
            <person name="Montgomery P."/>
            <person name="Mori A."/>
            <person name="Nascimento A.L."/>
            <person name="Naveira H.F."/>
            <person name="Nusbaum C."/>
            <person name="O'leary S."/>
            <person name="Orvis J."/>
            <person name="Pertea M."/>
            <person name="Quesneville H."/>
            <person name="Reidenbach K.R."/>
            <person name="Rogers Y.H."/>
            <person name="Roth C.W."/>
            <person name="Schneider J.R."/>
            <person name="Schatz M."/>
            <person name="Shumway M."/>
            <person name="Stanke M."/>
            <person name="Stinson E.O."/>
            <person name="Tubio J.M."/>
            <person name="Vanzee J.P."/>
            <person name="Verjovski-Almeida S."/>
            <person name="Werner D."/>
            <person name="White O."/>
            <person name="Wyder S."/>
            <person name="Zeng Q."/>
            <person name="Zhao Q."/>
            <person name="Zhao Y."/>
            <person name="Hill C.A."/>
            <person name="Raikhel A.S."/>
            <person name="Soares M.B."/>
            <person name="Knudson D.L."/>
            <person name="Lee N.H."/>
            <person name="Galagan J."/>
            <person name="Salzberg S.L."/>
            <person name="Paulsen I.T."/>
            <person name="Dimopoulos G."/>
            <person name="Collins F.H."/>
            <person name="Birren B."/>
            <person name="Fraser-Liggett C.M."/>
            <person name="Severson D.W."/>
        </authorList>
    </citation>
    <scope>NUCLEOTIDE SEQUENCE [LARGE SCALE GENOMIC DNA]</scope>
    <source>
        <strain evidence="15">Liverpool</strain>
    </source>
</reference>
<keyword evidence="6" id="KW-0805">Transcription regulation</keyword>
<evidence type="ECO:0000259" key="13">
    <source>
        <dbReference type="PROSITE" id="PS50157"/>
    </source>
</evidence>
<dbReference type="InterPro" id="IPR013087">
    <property type="entry name" value="Znf_C2H2_type"/>
</dbReference>
<dbReference type="InterPro" id="IPR012934">
    <property type="entry name" value="Znf_AD"/>
</dbReference>
<keyword evidence="2 11" id="KW-0479">Metal-binding</keyword>
<keyword evidence="5 11" id="KW-0862">Zinc</keyword>
<organism evidence="15 16">
    <name type="scientific">Aedes aegypti</name>
    <name type="common">Yellowfever mosquito</name>
    <name type="synonym">Culex aegypti</name>
    <dbReference type="NCBI Taxonomy" id="7159"/>
    <lineage>
        <taxon>Eukaryota</taxon>
        <taxon>Metazoa</taxon>
        <taxon>Ecdysozoa</taxon>
        <taxon>Arthropoda</taxon>
        <taxon>Hexapoda</taxon>
        <taxon>Insecta</taxon>
        <taxon>Pterygota</taxon>
        <taxon>Neoptera</taxon>
        <taxon>Endopterygota</taxon>
        <taxon>Diptera</taxon>
        <taxon>Nematocera</taxon>
        <taxon>Culicoidea</taxon>
        <taxon>Culicidae</taxon>
        <taxon>Culicinae</taxon>
        <taxon>Aedini</taxon>
        <taxon>Aedes</taxon>
        <taxon>Stegomyia</taxon>
    </lineage>
</organism>
<dbReference type="PROSITE" id="PS51915">
    <property type="entry name" value="ZAD"/>
    <property type="match status" value="1"/>
</dbReference>
<feature type="binding site" evidence="11">
    <location>
        <position position="109"/>
    </location>
    <ligand>
        <name>Zn(2+)</name>
        <dbReference type="ChEBI" id="CHEBI:29105"/>
    </ligand>
</feature>
<accession>J9HGM6</accession>
<evidence type="ECO:0000256" key="6">
    <source>
        <dbReference type="ARBA" id="ARBA00023015"/>
    </source>
</evidence>
<feature type="domain" description="C2H2-type" evidence="13">
    <location>
        <begin position="702"/>
        <end position="724"/>
    </location>
</feature>
<evidence type="ECO:0000256" key="3">
    <source>
        <dbReference type="ARBA" id="ARBA00022737"/>
    </source>
</evidence>
<dbReference type="GO" id="GO:0008270">
    <property type="term" value="F:zinc ion binding"/>
    <property type="evidence" value="ECO:0007669"/>
    <property type="project" value="UniProtKB-UniRule"/>
</dbReference>
<dbReference type="Pfam" id="PF00096">
    <property type="entry name" value="zf-C2H2"/>
    <property type="match status" value="2"/>
</dbReference>
<dbReference type="Pfam" id="PF07776">
    <property type="entry name" value="zf-AD"/>
    <property type="match status" value="1"/>
</dbReference>
<keyword evidence="9" id="KW-0539">Nucleus</keyword>
<feature type="domain" description="C2H2-type" evidence="13">
    <location>
        <begin position="284"/>
        <end position="312"/>
    </location>
</feature>
<evidence type="ECO:0000313" key="16">
    <source>
        <dbReference type="Proteomes" id="UP000682892"/>
    </source>
</evidence>
<dbReference type="PhylomeDB" id="J9HGM6"/>
<evidence type="ECO:0000256" key="7">
    <source>
        <dbReference type="ARBA" id="ARBA00023125"/>
    </source>
</evidence>
<feature type="domain" description="C2H2-type" evidence="13">
    <location>
        <begin position="543"/>
        <end position="566"/>
    </location>
</feature>
<name>J9HGM6_AEDAE</name>
<dbReference type="AlphaFoldDB" id="J9HGM6"/>
<dbReference type="HOGENOM" id="CLU_022626_0_0_1"/>
<keyword evidence="7" id="KW-0238">DNA-binding</keyword>
<protein>
    <submittedName>
        <fullName evidence="15">AAEL017424-PA</fullName>
    </submittedName>
</protein>
<dbReference type="SUPFAM" id="SSF57667">
    <property type="entry name" value="beta-beta-alpha zinc fingers"/>
    <property type="match status" value="6"/>
</dbReference>
<reference evidence="15" key="1">
    <citation type="submission" date="2005-10" db="EMBL/GenBank/DDBJ databases">
        <authorList>
            <person name="Loftus B.J."/>
            <person name="Nene V.M."/>
            <person name="Hannick L.I."/>
            <person name="Bidwell S."/>
            <person name="Haas B."/>
            <person name="Amedeo P."/>
            <person name="Orvis J."/>
            <person name="Wortman J.R."/>
            <person name="White O.R."/>
            <person name="Salzberg S."/>
            <person name="Shumway M."/>
            <person name="Koo H."/>
            <person name="Zhao Y."/>
            <person name="Holmes M."/>
            <person name="Miller J."/>
            <person name="Schatz M."/>
            <person name="Pop M."/>
            <person name="Pai G."/>
            <person name="Utterback T."/>
            <person name="Rogers Y.-H."/>
            <person name="Kravitz S."/>
            <person name="Fraser C.M."/>
        </authorList>
    </citation>
    <scope>NUCLEOTIDE SEQUENCE</scope>
    <source>
        <strain evidence="15">Liverpool</strain>
    </source>
</reference>